<feature type="compositionally biased region" description="Polar residues" evidence="8">
    <location>
        <begin position="687"/>
        <end position="696"/>
    </location>
</feature>
<dbReference type="KEGG" id="egz:104134354"/>
<feature type="domain" description="Fibronectin type-III" evidence="9">
    <location>
        <begin position="996"/>
        <end position="1102"/>
    </location>
</feature>
<dbReference type="Pfam" id="PF16788">
    <property type="entry name" value="ATF7IP_BD"/>
    <property type="match status" value="1"/>
</dbReference>
<dbReference type="InterPro" id="IPR056565">
    <property type="entry name" value="Fn3_ATF7IP"/>
</dbReference>
<feature type="compositionally biased region" description="Polar residues" evidence="8">
    <location>
        <begin position="812"/>
        <end position="832"/>
    </location>
</feature>
<feature type="compositionally biased region" description="Low complexity" evidence="8">
    <location>
        <begin position="509"/>
        <end position="518"/>
    </location>
</feature>
<sequence>MESTDEPQKKVFKARKTMRVSDRQQLEAVYKVKEELLKTTEVKLLNGKHENGDSDLNSSLSNTDCMEDKREVNGLVDLCVNSEEGRTASDEISEAKSPESRAGNVVNDVEPKPLTLSPENVTAEQDKDTDTVFSCESENGVVSSNKDNFHEENNTKDHLDQRESDIPSEGGSKSICDISDSSEEKGATNDLTISSDSSGEEKKTEEVTVEGAVGEEAISSSMEADQKPKDKRDGTAGLSETTVQKTIDESSENILDTTDSMETDEIIPILEKLAPAEDELSCFSKSSLLPVDDTVPDLEEKIDNCLGSPSKQESNESLPKEAFLVLSDEEEPCDEKEERSEVMLSNKSSLPEEVEEERRKESEEDKEEAAHKEEEKHTERSEVSRRKRSKSEDMDSVHSKRRRYMGEDYEAELQVKITARRDVDQKLQKVIQRLLEEKLTALQCAVFDKTLADLKTRIEKVECNKRHKTVLTELQAKIARLTKRFGAAKEDLKKRQENSPNVPLSPGKAASDTANTNNATYRNAGTVRQMLESKRNVGESTPATFQAPVNAVPVSSVAAPPAVVSGHPKPQTTVTSTSSLTTAVLPTSNTATVVGTNQVPSGSTQSVSVSLQSLPVILHVPVAVSSQPQLLQGHTGTLVTNQQSGNVEFISVQSSSTVGSLTKTTVSLASTNPTKPNNSSSVPSPGIQRNSPASAGSIGTTLAVQAVPTAHPVAQATRTSLPTVGTSGLYNATSSRAPLQMKIPLSAFSSTAPIEPPTTITAPRVENQTSRPPTDTSANKRPAEGTTQSGKVTGSDSGGVIDLTLDEEEDGSSQADGKKQNQTPVTGLSLSTQPLARPLQPLQPNPGQQTGVPTSGPSQTTIHVLPTAPTTVNVTHRPVTQTAAKLPIPRAPANHQVVYTTLPASPAQNPVRGAVMPSPGLRPVNPQTGGMTVRMPQTTAYVVNNGLTLGSGAPQLTVHHRPPQVHAEPLRPVHPAPLPEAPQPPRLPPEAANTSLPQKPQLKLARVQSQNGIVLSWSVMEVDRSCATVDSYHLYAYHEDPSATMPSQWKKIGEVKALPLPMACTLTQFVSGSKYYFAVRAKDIYGRFGPFCDPQSTDVISSQSS</sequence>
<dbReference type="STRING" id="188379.A0A091IRW3"/>
<keyword evidence="7" id="KW-0539">Nucleus</keyword>
<protein>
    <submittedName>
        <fullName evidence="10">Activating transcription factor 7-interacting protein 1</fullName>
    </submittedName>
</protein>
<feature type="region of interest" description="Disordered" evidence="8">
    <location>
        <begin position="749"/>
        <end position="862"/>
    </location>
</feature>
<dbReference type="GO" id="GO:0006355">
    <property type="term" value="P:regulation of DNA-templated transcription"/>
    <property type="evidence" value="ECO:0007669"/>
    <property type="project" value="TreeGrafter"/>
</dbReference>
<reference evidence="10 11" key="1">
    <citation type="submission" date="2014-04" db="EMBL/GenBank/DDBJ databases">
        <title>Genome evolution of avian class.</title>
        <authorList>
            <person name="Zhang G."/>
            <person name="Li C."/>
        </authorList>
    </citation>
    <scope>NUCLEOTIDE SEQUENCE [LARGE SCALE GENOMIC DNA]</scope>
    <source>
        <strain evidence="10">BGI_Z169</strain>
    </source>
</reference>
<evidence type="ECO:0000256" key="3">
    <source>
        <dbReference type="ARBA" id="ARBA00022491"/>
    </source>
</evidence>
<evidence type="ECO:0000256" key="6">
    <source>
        <dbReference type="ARBA" id="ARBA00023163"/>
    </source>
</evidence>
<feature type="compositionally biased region" description="Low complexity" evidence="8">
    <location>
        <begin position="751"/>
        <end position="763"/>
    </location>
</feature>
<evidence type="ECO:0000256" key="2">
    <source>
        <dbReference type="ARBA" id="ARBA00010344"/>
    </source>
</evidence>
<feature type="compositionally biased region" description="Polar residues" evidence="8">
    <location>
        <begin position="131"/>
        <end position="146"/>
    </location>
</feature>
<keyword evidence="5" id="KW-0010">Activator</keyword>
<feature type="compositionally biased region" description="Basic and acidic residues" evidence="8">
    <location>
        <begin position="224"/>
        <end position="234"/>
    </location>
</feature>
<feature type="compositionally biased region" description="Polar residues" evidence="8">
    <location>
        <begin position="307"/>
        <end position="317"/>
    </location>
</feature>
<feature type="compositionally biased region" description="Low complexity" evidence="8">
    <location>
        <begin position="670"/>
        <end position="685"/>
    </location>
</feature>
<feature type="region of interest" description="Disordered" evidence="8">
    <location>
        <begin position="490"/>
        <end position="518"/>
    </location>
</feature>
<keyword evidence="11" id="KW-1185">Reference proteome</keyword>
<evidence type="ECO:0000256" key="8">
    <source>
        <dbReference type="SAM" id="MobiDB-lite"/>
    </source>
</evidence>
<dbReference type="AlphaFoldDB" id="A0A091IRW3"/>
<evidence type="ECO:0000256" key="7">
    <source>
        <dbReference type="ARBA" id="ARBA00023242"/>
    </source>
</evidence>
<gene>
    <name evidence="10" type="ORF">Z169_12114</name>
</gene>
<dbReference type="Gene3D" id="2.60.40.10">
    <property type="entry name" value="Immunoglobulins"/>
    <property type="match status" value="1"/>
</dbReference>
<keyword evidence="3" id="KW-0678">Repressor</keyword>
<dbReference type="PANTHER" id="PTHR23210:SF26">
    <property type="entry name" value="ACTIVATING TRANSCRIPTION FACTOR 7-INTERACTING PROTEIN 1"/>
    <property type="match status" value="1"/>
</dbReference>
<evidence type="ECO:0000313" key="11">
    <source>
        <dbReference type="Proteomes" id="UP000053119"/>
    </source>
</evidence>
<feature type="region of interest" description="Disordered" evidence="8">
    <location>
        <begin position="668"/>
        <end position="696"/>
    </location>
</feature>
<evidence type="ECO:0000256" key="1">
    <source>
        <dbReference type="ARBA" id="ARBA00004123"/>
    </source>
</evidence>
<keyword evidence="4" id="KW-0805">Transcription regulation</keyword>
<dbReference type="GO" id="GO:0005667">
    <property type="term" value="C:transcription regulator complex"/>
    <property type="evidence" value="ECO:0007669"/>
    <property type="project" value="TreeGrafter"/>
</dbReference>
<feature type="compositionally biased region" description="Polar residues" evidence="8">
    <location>
        <begin position="850"/>
        <end position="862"/>
    </location>
</feature>
<feature type="region of interest" description="Disordered" evidence="8">
    <location>
        <begin position="300"/>
        <end position="403"/>
    </location>
</feature>
<dbReference type="GO" id="GO:0005634">
    <property type="term" value="C:nucleus"/>
    <property type="evidence" value="ECO:0007669"/>
    <property type="project" value="UniProtKB-SubCell"/>
</dbReference>
<evidence type="ECO:0000256" key="5">
    <source>
        <dbReference type="ARBA" id="ARBA00023159"/>
    </source>
</evidence>
<dbReference type="InterPro" id="IPR031870">
    <property type="entry name" value="ATF7IP_BD"/>
</dbReference>
<feature type="compositionally biased region" description="Basic and acidic residues" evidence="8">
    <location>
        <begin position="147"/>
        <end position="165"/>
    </location>
</feature>
<keyword evidence="6" id="KW-0804">Transcription</keyword>
<dbReference type="Pfam" id="PF16794">
    <property type="entry name" value="fn3_4"/>
    <property type="match status" value="1"/>
</dbReference>
<dbReference type="InterPro" id="IPR036116">
    <property type="entry name" value="FN3_sf"/>
</dbReference>
<name>A0A091IRW3_EGRGA</name>
<feature type="compositionally biased region" description="Basic and acidic residues" evidence="8">
    <location>
        <begin position="356"/>
        <end position="398"/>
    </location>
</feature>
<organism evidence="10 11">
    <name type="scientific">Egretta garzetta</name>
    <name type="common">Little egret</name>
    <dbReference type="NCBI Taxonomy" id="188379"/>
    <lineage>
        <taxon>Eukaryota</taxon>
        <taxon>Metazoa</taxon>
        <taxon>Chordata</taxon>
        <taxon>Craniata</taxon>
        <taxon>Vertebrata</taxon>
        <taxon>Euteleostomi</taxon>
        <taxon>Archelosauria</taxon>
        <taxon>Archosauria</taxon>
        <taxon>Dinosauria</taxon>
        <taxon>Saurischia</taxon>
        <taxon>Theropoda</taxon>
        <taxon>Coelurosauria</taxon>
        <taxon>Aves</taxon>
        <taxon>Neognathae</taxon>
        <taxon>Neoaves</taxon>
        <taxon>Aequornithes</taxon>
        <taxon>Pelecaniformes</taxon>
        <taxon>Ardeidae</taxon>
        <taxon>Egretta</taxon>
    </lineage>
</organism>
<dbReference type="GO" id="GO:0003712">
    <property type="term" value="F:transcription coregulator activity"/>
    <property type="evidence" value="ECO:0007669"/>
    <property type="project" value="TreeGrafter"/>
</dbReference>
<accession>A0A091IRW3</accession>
<dbReference type="InterPro" id="IPR026085">
    <property type="entry name" value="ATF7-int"/>
</dbReference>
<dbReference type="SUPFAM" id="SSF49265">
    <property type="entry name" value="Fibronectin type III"/>
    <property type="match status" value="1"/>
</dbReference>
<dbReference type="PROSITE" id="PS50853">
    <property type="entry name" value="FN3"/>
    <property type="match status" value="1"/>
</dbReference>
<feature type="compositionally biased region" description="Basic and acidic residues" evidence="8">
    <location>
        <begin position="83"/>
        <end position="99"/>
    </location>
</feature>
<dbReference type="PANTHER" id="PTHR23210">
    <property type="entry name" value="ACTIVATING TRANSCRIPTION FACTOR 7 INTERACTING PROTEIN"/>
    <property type="match status" value="1"/>
</dbReference>
<dbReference type="InterPro" id="IPR013783">
    <property type="entry name" value="Ig-like_fold"/>
</dbReference>
<proteinExistence type="inferred from homology"/>
<dbReference type="OrthoDB" id="2434995at2759"/>
<feature type="region of interest" description="Disordered" evidence="8">
    <location>
        <begin position="82"/>
        <end position="260"/>
    </location>
</feature>
<evidence type="ECO:0000256" key="4">
    <source>
        <dbReference type="ARBA" id="ARBA00023015"/>
    </source>
</evidence>
<comment type="subcellular location">
    <subcellularLocation>
        <location evidence="1">Nucleus</location>
    </subcellularLocation>
</comment>
<feature type="region of interest" description="Disordered" evidence="8">
    <location>
        <begin position="952"/>
        <end position="997"/>
    </location>
</feature>
<dbReference type="InterPro" id="IPR003961">
    <property type="entry name" value="FN3_dom"/>
</dbReference>
<evidence type="ECO:0000313" key="10">
    <source>
        <dbReference type="EMBL" id="KFP10308.1"/>
    </source>
</evidence>
<feature type="compositionally biased region" description="Polar residues" evidence="8">
    <location>
        <begin position="766"/>
        <end position="795"/>
    </location>
</feature>
<dbReference type="Proteomes" id="UP000053119">
    <property type="component" value="Unassembled WGS sequence"/>
</dbReference>
<comment type="similarity">
    <text evidence="2">Belongs to the MCAF family.</text>
</comment>
<feature type="compositionally biased region" description="Low complexity" evidence="8">
    <location>
        <begin position="833"/>
        <end position="849"/>
    </location>
</feature>
<evidence type="ECO:0000259" key="9">
    <source>
        <dbReference type="PROSITE" id="PS50853"/>
    </source>
</evidence>
<feature type="compositionally biased region" description="Pro residues" evidence="8">
    <location>
        <begin position="972"/>
        <end position="988"/>
    </location>
</feature>
<dbReference type="EMBL" id="KK500774">
    <property type="protein sequence ID" value="KFP10308.1"/>
    <property type="molecule type" value="Genomic_DNA"/>
</dbReference>